<dbReference type="RefSeq" id="WP_075714116.1">
    <property type="nucleotide sequence ID" value="NZ_MJIE01000001.1"/>
</dbReference>
<reference evidence="1 2" key="1">
    <citation type="journal article" date="2016" name="Appl. Environ. Microbiol.">
        <title>Function and Phylogeny of Bacterial Butyryl Coenzyme A:Acetate Transferases and Their Diversity in the Proximal Colon of Swine.</title>
        <authorList>
            <person name="Trachsel J."/>
            <person name="Bayles D.O."/>
            <person name="Looft T."/>
            <person name="Levine U.Y."/>
            <person name="Allen H.K."/>
        </authorList>
    </citation>
    <scope>NUCLEOTIDE SEQUENCE [LARGE SCALE GENOMIC DNA]</scope>
    <source>
        <strain evidence="1 2">68-3-10</strain>
    </source>
</reference>
<sequence length="127" mass="14868">MNEILCKRIYDAPEPDDGFRVLVDRLWPRGVKKETAGLDLWAKKIAPTGELRKWFGHDPEKFREFCDRYCQELDENPDAPDFVRLCSETLLHENITLLYAAKDPACNHALALRRWLQESLSAQREHD</sequence>
<dbReference type="PANTHER" id="PTHR36849">
    <property type="entry name" value="CYTOPLASMIC PROTEIN-RELATED"/>
    <property type="match status" value="1"/>
</dbReference>
<dbReference type="Pfam" id="PF22752">
    <property type="entry name" value="DUF488-N3i"/>
    <property type="match status" value="1"/>
</dbReference>
<dbReference type="OrthoDB" id="9790745at2"/>
<gene>
    <name evidence="1" type="ORF">BHK98_10520</name>
</gene>
<keyword evidence="2" id="KW-1185">Reference proteome</keyword>
<dbReference type="PANTHER" id="PTHR36849:SF1">
    <property type="entry name" value="CYTOPLASMIC PROTEIN"/>
    <property type="match status" value="1"/>
</dbReference>
<protein>
    <recommendedName>
        <fullName evidence="3">DUF488 domain-containing protein</fullName>
    </recommendedName>
</protein>
<evidence type="ECO:0000313" key="1">
    <source>
        <dbReference type="EMBL" id="OLR56464.1"/>
    </source>
</evidence>
<accession>A0A1Q9JJW7</accession>
<dbReference type="Proteomes" id="UP000187404">
    <property type="component" value="Unassembled WGS sequence"/>
</dbReference>
<dbReference type="InterPro" id="IPR052552">
    <property type="entry name" value="YeaO-like"/>
</dbReference>
<name>A0A1Q9JJW7_9FIRM</name>
<dbReference type="EMBL" id="MJIE01000001">
    <property type="protein sequence ID" value="OLR56464.1"/>
    <property type="molecule type" value="Genomic_DNA"/>
</dbReference>
<comment type="caution">
    <text evidence="1">The sequence shown here is derived from an EMBL/GenBank/DDBJ whole genome shotgun (WGS) entry which is preliminary data.</text>
</comment>
<evidence type="ECO:0008006" key="3">
    <source>
        <dbReference type="Google" id="ProtNLM"/>
    </source>
</evidence>
<dbReference type="AlphaFoldDB" id="A0A1Q9JJW7"/>
<proteinExistence type="predicted"/>
<organism evidence="1 2">
    <name type="scientific">Hornefia porci</name>
    <dbReference type="NCBI Taxonomy" id="2652292"/>
    <lineage>
        <taxon>Bacteria</taxon>
        <taxon>Bacillati</taxon>
        <taxon>Bacillota</taxon>
        <taxon>Clostridia</taxon>
        <taxon>Peptostreptococcales</taxon>
        <taxon>Anaerovoracaceae</taxon>
        <taxon>Hornefia</taxon>
    </lineage>
</organism>
<evidence type="ECO:0000313" key="2">
    <source>
        <dbReference type="Proteomes" id="UP000187404"/>
    </source>
</evidence>